<dbReference type="GO" id="GO:0016020">
    <property type="term" value="C:membrane"/>
    <property type="evidence" value="ECO:0007669"/>
    <property type="project" value="UniProtKB-SubCell"/>
</dbReference>
<evidence type="ECO:0000256" key="4">
    <source>
        <dbReference type="ARBA" id="ARBA00022989"/>
    </source>
</evidence>
<dbReference type="EMBL" id="JAERQG010000001">
    <property type="protein sequence ID" value="MBL0764498.1"/>
    <property type="molecule type" value="Genomic_DNA"/>
</dbReference>
<reference evidence="8" key="1">
    <citation type="submission" date="2021-01" db="EMBL/GenBank/DDBJ databases">
        <title>Marivirga sp. nov., isolated from intertidal surface sediments.</title>
        <authorList>
            <person name="Zhang M."/>
        </authorList>
    </citation>
    <scope>NUCLEOTIDE SEQUENCE</scope>
    <source>
        <strain evidence="8">SM1354</strain>
    </source>
</reference>
<keyword evidence="9" id="KW-1185">Reference proteome</keyword>
<feature type="transmembrane region" description="Helical" evidence="7">
    <location>
        <begin position="48"/>
        <end position="71"/>
    </location>
</feature>
<feature type="transmembrane region" description="Helical" evidence="7">
    <location>
        <begin position="129"/>
        <end position="149"/>
    </location>
</feature>
<evidence type="ECO:0000256" key="3">
    <source>
        <dbReference type="ARBA" id="ARBA00022692"/>
    </source>
</evidence>
<comment type="similarity">
    <text evidence="2">Belongs to the TerC family.</text>
</comment>
<name>A0A937ADY9_9BACT</name>
<feature type="transmembrane region" description="Helical" evidence="7">
    <location>
        <begin position="213"/>
        <end position="230"/>
    </location>
</feature>
<evidence type="ECO:0000313" key="8">
    <source>
        <dbReference type="EMBL" id="MBL0764498.1"/>
    </source>
</evidence>
<feature type="transmembrane region" description="Helical" evidence="7">
    <location>
        <begin position="83"/>
        <end position="99"/>
    </location>
</feature>
<dbReference type="RefSeq" id="WP_201918124.1">
    <property type="nucleotide sequence ID" value="NZ_JAERQG010000001.1"/>
</dbReference>
<evidence type="ECO:0000256" key="7">
    <source>
        <dbReference type="SAM" id="Phobius"/>
    </source>
</evidence>
<sequence length="257" mass="28799">MESLFTIDGLISLLSLTLMEIVLGIDNIIFISILCNRLPIVQQDKARNLGLVLALFMRIGLLFAISWLVGLKTPLFELFNYEFTGRALILISGGIFLIYKSTTEIHQKLEGPEADEVDKKKRTITFQSVILQIVLLDIVFSFDSILTAVGLVQNIWIMVTAVVISLGIMLLAAKTISNFINEHPTVKMLALSFLLMIGMLLFVEGFGVHVPKGYVYFAIFFSLLVEVLNLRMKKASKEQSSVQLKSKYKEGETESED</sequence>
<proteinExistence type="inferred from homology"/>
<keyword evidence="3 7" id="KW-0812">Transmembrane</keyword>
<dbReference type="PANTHER" id="PTHR30238:SF4">
    <property type="entry name" value="SLL1022 PROTEIN"/>
    <property type="match status" value="1"/>
</dbReference>
<evidence type="ECO:0000256" key="2">
    <source>
        <dbReference type="ARBA" id="ARBA00007511"/>
    </source>
</evidence>
<feature type="compositionally biased region" description="Basic and acidic residues" evidence="6">
    <location>
        <begin position="247"/>
        <end position="257"/>
    </location>
</feature>
<gene>
    <name evidence="8" type="ORF">JKP34_04485</name>
</gene>
<dbReference type="InterPro" id="IPR005496">
    <property type="entry name" value="Integral_membrane_TerC"/>
</dbReference>
<accession>A0A937ADY9</accession>
<comment type="subcellular location">
    <subcellularLocation>
        <location evidence="1">Membrane</location>
        <topology evidence="1">Multi-pass membrane protein</topology>
    </subcellularLocation>
</comment>
<dbReference type="AlphaFoldDB" id="A0A937ADY9"/>
<evidence type="ECO:0000256" key="1">
    <source>
        <dbReference type="ARBA" id="ARBA00004141"/>
    </source>
</evidence>
<dbReference type="Proteomes" id="UP000642920">
    <property type="component" value="Unassembled WGS sequence"/>
</dbReference>
<feature type="region of interest" description="Disordered" evidence="6">
    <location>
        <begin position="236"/>
        <end position="257"/>
    </location>
</feature>
<feature type="transmembrane region" description="Helical" evidence="7">
    <location>
        <begin position="188"/>
        <end position="207"/>
    </location>
</feature>
<feature type="transmembrane region" description="Helical" evidence="7">
    <location>
        <begin position="12"/>
        <end position="36"/>
    </location>
</feature>
<feature type="transmembrane region" description="Helical" evidence="7">
    <location>
        <begin position="155"/>
        <end position="176"/>
    </location>
</feature>
<evidence type="ECO:0000313" key="9">
    <source>
        <dbReference type="Proteomes" id="UP000642920"/>
    </source>
</evidence>
<protein>
    <submittedName>
        <fullName evidence="8">TerC family protein</fullName>
    </submittedName>
</protein>
<dbReference type="Pfam" id="PF03741">
    <property type="entry name" value="TerC"/>
    <property type="match status" value="1"/>
</dbReference>
<evidence type="ECO:0000256" key="5">
    <source>
        <dbReference type="ARBA" id="ARBA00023136"/>
    </source>
</evidence>
<evidence type="ECO:0000256" key="6">
    <source>
        <dbReference type="SAM" id="MobiDB-lite"/>
    </source>
</evidence>
<comment type="caution">
    <text evidence="8">The sequence shown here is derived from an EMBL/GenBank/DDBJ whole genome shotgun (WGS) entry which is preliminary data.</text>
</comment>
<keyword evidence="4 7" id="KW-1133">Transmembrane helix</keyword>
<organism evidence="8 9">
    <name type="scientific">Marivirga atlantica</name>
    <dbReference type="NCBI Taxonomy" id="1548457"/>
    <lineage>
        <taxon>Bacteria</taxon>
        <taxon>Pseudomonadati</taxon>
        <taxon>Bacteroidota</taxon>
        <taxon>Cytophagia</taxon>
        <taxon>Cytophagales</taxon>
        <taxon>Marivirgaceae</taxon>
        <taxon>Marivirga</taxon>
    </lineage>
</organism>
<dbReference type="PANTHER" id="PTHR30238">
    <property type="entry name" value="MEMBRANE BOUND PREDICTED REDOX MODULATOR"/>
    <property type="match status" value="1"/>
</dbReference>
<keyword evidence="5 7" id="KW-0472">Membrane</keyword>